<sequence>MSIQEHDKDSLISKLQKDWKQLDKLGTPQIPTLETLNEQLYAAKVERKRAFHKELSIFIITALVILTALTAAVLQAPVIFIVMQVTALIVAPLVFYMLSKRKQEGSLPS</sequence>
<comment type="caution">
    <text evidence="2">The sequence shown here is derived from an EMBL/GenBank/DDBJ whole genome shotgun (WGS) entry which is preliminary data.</text>
</comment>
<dbReference type="Pfam" id="PF17280">
    <property type="entry name" value="DUF5345"/>
    <property type="match status" value="1"/>
</dbReference>
<keyword evidence="1" id="KW-1133">Transmembrane helix</keyword>
<keyword evidence="3" id="KW-1185">Reference proteome</keyword>
<feature type="transmembrane region" description="Helical" evidence="1">
    <location>
        <begin position="55"/>
        <end position="73"/>
    </location>
</feature>
<keyword evidence="1" id="KW-0812">Transmembrane</keyword>
<gene>
    <name evidence="2" type="ORF">JOC95_003911</name>
</gene>
<protein>
    <recommendedName>
        <fullName evidence="4">YxlC family protein</fullName>
    </recommendedName>
</protein>
<evidence type="ECO:0000256" key="1">
    <source>
        <dbReference type="SAM" id="Phobius"/>
    </source>
</evidence>
<evidence type="ECO:0000313" key="3">
    <source>
        <dbReference type="Proteomes" id="UP000737402"/>
    </source>
</evidence>
<organism evidence="2 3">
    <name type="scientific">Sutcliffiella tianshenii</name>
    <dbReference type="NCBI Taxonomy" id="1463404"/>
    <lineage>
        <taxon>Bacteria</taxon>
        <taxon>Bacillati</taxon>
        <taxon>Bacillota</taxon>
        <taxon>Bacilli</taxon>
        <taxon>Bacillales</taxon>
        <taxon>Bacillaceae</taxon>
        <taxon>Sutcliffiella</taxon>
    </lineage>
</organism>
<evidence type="ECO:0000313" key="2">
    <source>
        <dbReference type="EMBL" id="MBM7622003.1"/>
    </source>
</evidence>
<name>A0ABS2P5Z6_9BACI</name>
<accession>A0ABS2P5Z6</accession>
<dbReference type="RefSeq" id="WP_204419151.1">
    <property type="nucleotide sequence ID" value="NZ_JAFBED010000012.1"/>
</dbReference>
<keyword evidence="1" id="KW-0472">Membrane</keyword>
<dbReference type="EMBL" id="JAFBED010000012">
    <property type="protein sequence ID" value="MBM7622003.1"/>
    <property type="molecule type" value="Genomic_DNA"/>
</dbReference>
<feature type="transmembrane region" description="Helical" evidence="1">
    <location>
        <begin position="79"/>
        <end position="98"/>
    </location>
</feature>
<proteinExistence type="predicted"/>
<evidence type="ECO:0008006" key="4">
    <source>
        <dbReference type="Google" id="ProtNLM"/>
    </source>
</evidence>
<dbReference type="InterPro" id="IPR035238">
    <property type="entry name" value="DUF5345"/>
</dbReference>
<dbReference type="Proteomes" id="UP000737402">
    <property type="component" value="Unassembled WGS sequence"/>
</dbReference>
<reference evidence="2 3" key="1">
    <citation type="submission" date="2021-01" db="EMBL/GenBank/DDBJ databases">
        <title>Genomic Encyclopedia of Type Strains, Phase IV (KMG-IV): sequencing the most valuable type-strain genomes for metagenomic binning, comparative biology and taxonomic classification.</title>
        <authorList>
            <person name="Goeker M."/>
        </authorList>
    </citation>
    <scope>NUCLEOTIDE SEQUENCE [LARGE SCALE GENOMIC DNA]</scope>
    <source>
        <strain evidence="2 3">DSM 25879</strain>
    </source>
</reference>